<name>A0A645EB26_9ZZZZ</name>
<feature type="domain" description="BppU N-terminal" evidence="1">
    <location>
        <begin position="12"/>
        <end position="74"/>
    </location>
</feature>
<protein>
    <recommendedName>
        <fullName evidence="1">BppU N-terminal domain-containing protein</fullName>
    </recommendedName>
</protein>
<dbReference type="Pfam" id="PF10651">
    <property type="entry name" value="BppU_N"/>
    <property type="match status" value="1"/>
</dbReference>
<gene>
    <name evidence="2" type="ORF">SDC9_145154</name>
</gene>
<dbReference type="Gene3D" id="2.60.40.3350">
    <property type="match status" value="1"/>
</dbReference>
<evidence type="ECO:0000259" key="1">
    <source>
        <dbReference type="Pfam" id="PF10651"/>
    </source>
</evidence>
<accession>A0A645EB26</accession>
<dbReference type="EMBL" id="VSSQ01044173">
    <property type="protein sequence ID" value="MPM97973.1"/>
    <property type="molecule type" value="Genomic_DNA"/>
</dbReference>
<dbReference type="AlphaFoldDB" id="A0A645EB26"/>
<organism evidence="2">
    <name type="scientific">bioreactor metagenome</name>
    <dbReference type="NCBI Taxonomy" id="1076179"/>
    <lineage>
        <taxon>unclassified sequences</taxon>
        <taxon>metagenomes</taxon>
        <taxon>ecological metagenomes</taxon>
    </lineage>
</organism>
<dbReference type="InterPro" id="IPR018913">
    <property type="entry name" value="BppU_N"/>
</dbReference>
<comment type="caution">
    <text evidence="2">The sequence shown here is derived from an EMBL/GenBank/DDBJ whole genome shotgun (WGS) entry which is preliminary data.</text>
</comment>
<reference evidence="2" key="1">
    <citation type="submission" date="2019-08" db="EMBL/GenBank/DDBJ databases">
        <authorList>
            <person name="Kucharzyk K."/>
            <person name="Murdoch R.W."/>
            <person name="Higgins S."/>
            <person name="Loffler F."/>
        </authorList>
    </citation>
    <scope>NUCLEOTIDE SEQUENCE</scope>
</reference>
<sequence>MRSGELDIYIEQGTTWQLDLTIQQSDGTPMDLTGYTGRCQIRSSAITQSESATPTVTVTDPVNGKLTLSLSAEETSAIKVNGGSYASISQQVYDVELIDGMGRVMRILNGYARISPEVTR</sequence>
<evidence type="ECO:0000313" key="2">
    <source>
        <dbReference type="EMBL" id="MPM97973.1"/>
    </source>
</evidence>
<proteinExistence type="predicted"/>